<sequence>MSYTFRNLFAALLLTFSLSIIGNAQISKGKFINASIGYGMSAPYEDIDVVGSGFYLQGEYVINLTKWFGVRPYAGFISTSPDKDLTDRDLTEYEATSKALLLGGKARICAPIPWVAPYIEIGIGTSLGSFKTYLPNINKQKKGLLMHIPFSLGLALGRSNNVEFEFTYYYHASMEQFSGAAALGLTFPLN</sequence>
<evidence type="ECO:0000313" key="2">
    <source>
        <dbReference type="Proteomes" id="UP001500954"/>
    </source>
</evidence>
<evidence type="ECO:0008006" key="3">
    <source>
        <dbReference type="Google" id="ProtNLM"/>
    </source>
</evidence>
<dbReference type="Proteomes" id="UP001500954">
    <property type="component" value="Unassembled WGS sequence"/>
</dbReference>
<protein>
    <recommendedName>
        <fullName evidence="3">Outer membrane protein beta-barrel domain-containing protein</fullName>
    </recommendedName>
</protein>
<accession>A0ABP6YQ18</accession>
<organism evidence="1 2">
    <name type="scientific">Snuella lapsa</name>
    <dbReference type="NCBI Taxonomy" id="870481"/>
    <lineage>
        <taxon>Bacteria</taxon>
        <taxon>Pseudomonadati</taxon>
        <taxon>Bacteroidota</taxon>
        <taxon>Flavobacteriia</taxon>
        <taxon>Flavobacteriales</taxon>
        <taxon>Flavobacteriaceae</taxon>
        <taxon>Snuella</taxon>
    </lineage>
</organism>
<evidence type="ECO:0000313" key="1">
    <source>
        <dbReference type="EMBL" id="GAA3585169.1"/>
    </source>
</evidence>
<dbReference type="EMBL" id="BAABCY010000104">
    <property type="protein sequence ID" value="GAA3585169.1"/>
    <property type="molecule type" value="Genomic_DNA"/>
</dbReference>
<reference evidence="2" key="1">
    <citation type="journal article" date="2019" name="Int. J. Syst. Evol. Microbiol.">
        <title>The Global Catalogue of Microorganisms (GCM) 10K type strain sequencing project: providing services to taxonomists for standard genome sequencing and annotation.</title>
        <authorList>
            <consortium name="The Broad Institute Genomics Platform"/>
            <consortium name="The Broad Institute Genome Sequencing Center for Infectious Disease"/>
            <person name="Wu L."/>
            <person name="Ma J."/>
        </authorList>
    </citation>
    <scope>NUCLEOTIDE SEQUENCE [LARGE SCALE GENOMIC DNA]</scope>
    <source>
        <strain evidence="2">JCM 17111</strain>
    </source>
</reference>
<dbReference type="RefSeq" id="WP_345007966.1">
    <property type="nucleotide sequence ID" value="NZ_BAABCY010000104.1"/>
</dbReference>
<comment type="caution">
    <text evidence="1">The sequence shown here is derived from an EMBL/GenBank/DDBJ whole genome shotgun (WGS) entry which is preliminary data.</text>
</comment>
<name>A0ABP6YQ18_9FLAO</name>
<proteinExistence type="predicted"/>
<keyword evidence="2" id="KW-1185">Reference proteome</keyword>
<gene>
    <name evidence="1" type="ORF">GCM10022395_36510</name>
</gene>